<protein>
    <recommendedName>
        <fullName evidence="9">Eukaryotic translation initiation factor 2 subunit gamma</fullName>
        <ecNumber evidence="2">3.6.5.3</ecNumber>
    </recommendedName>
</protein>
<dbReference type="EC" id="3.6.5.3" evidence="2"/>
<dbReference type="Proteomes" id="UP001152607">
    <property type="component" value="Unassembled WGS sequence"/>
</dbReference>
<evidence type="ECO:0000256" key="6">
    <source>
        <dbReference type="ARBA" id="ARBA00022917"/>
    </source>
</evidence>
<evidence type="ECO:0000313" key="13">
    <source>
        <dbReference type="Proteomes" id="UP001152607"/>
    </source>
</evidence>
<dbReference type="InterPro" id="IPR009000">
    <property type="entry name" value="Transl_B-barrel_sf"/>
</dbReference>
<evidence type="ECO:0000259" key="11">
    <source>
        <dbReference type="PROSITE" id="PS51722"/>
    </source>
</evidence>
<evidence type="ECO:0000256" key="8">
    <source>
        <dbReference type="ARBA" id="ARBA00048107"/>
    </source>
</evidence>
<dbReference type="FunFam" id="3.40.50.300:FF:000065">
    <property type="entry name" value="Eukaryotic translation initiation factor 2 subunit gamma"/>
    <property type="match status" value="1"/>
</dbReference>
<feature type="domain" description="Tr-type G" evidence="11">
    <location>
        <begin position="73"/>
        <end position="281"/>
    </location>
</feature>
<evidence type="ECO:0000256" key="2">
    <source>
        <dbReference type="ARBA" id="ARBA00011986"/>
    </source>
</evidence>
<name>A0A9W4XZ79_9PLEO</name>
<dbReference type="InterPro" id="IPR015256">
    <property type="entry name" value="eIF2g_C"/>
</dbReference>
<dbReference type="GO" id="GO:0003743">
    <property type="term" value="F:translation initiation factor activity"/>
    <property type="evidence" value="ECO:0007669"/>
    <property type="project" value="UniProtKB-KW"/>
</dbReference>
<dbReference type="GO" id="GO:0000049">
    <property type="term" value="F:tRNA binding"/>
    <property type="evidence" value="ECO:0007669"/>
    <property type="project" value="InterPro"/>
</dbReference>
<dbReference type="InterPro" id="IPR009001">
    <property type="entry name" value="Transl_elong_EF1A/Init_IF2_C"/>
</dbReference>
<dbReference type="FunFam" id="2.40.30.10:FF:000009">
    <property type="entry name" value="Eukaryotic translation initiation factor 2 subunit gamma"/>
    <property type="match status" value="1"/>
</dbReference>
<evidence type="ECO:0000256" key="7">
    <source>
        <dbReference type="ARBA" id="ARBA00023134"/>
    </source>
</evidence>
<dbReference type="NCBIfam" id="NF003077">
    <property type="entry name" value="PRK04000.1"/>
    <property type="match status" value="1"/>
</dbReference>
<organism evidence="12 13">
    <name type="scientific">Periconia digitata</name>
    <dbReference type="NCBI Taxonomy" id="1303443"/>
    <lineage>
        <taxon>Eukaryota</taxon>
        <taxon>Fungi</taxon>
        <taxon>Dikarya</taxon>
        <taxon>Ascomycota</taxon>
        <taxon>Pezizomycotina</taxon>
        <taxon>Dothideomycetes</taxon>
        <taxon>Pleosporomycetidae</taxon>
        <taxon>Pleosporales</taxon>
        <taxon>Massarineae</taxon>
        <taxon>Periconiaceae</taxon>
        <taxon>Periconia</taxon>
    </lineage>
</organism>
<dbReference type="Pfam" id="PF03144">
    <property type="entry name" value="GTP_EFTU_D2"/>
    <property type="match status" value="1"/>
</dbReference>
<evidence type="ECO:0000313" key="12">
    <source>
        <dbReference type="EMBL" id="CAI6341602.1"/>
    </source>
</evidence>
<dbReference type="PROSITE" id="PS51722">
    <property type="entry name" value="G_TR_2"/>
    <property type="match status" value="1"/>
</dbReference>
<dbReference type="PANTHER" id="PTHR42854">
    <property type="entry name" value="EUKARYOTIC TRANSLATION INITIATION FACTOR 2 SUBUNIT 3 FAMILY MEMBER"/>
    <property type="match status" value="1"/>
</dbReference>
<keyword evidence="5" id="KW-0378">Hydrolase</keyword>
<evidence type="ECO:0000256" key="3">
    <source>
        <dbReference type="ARBA" id="ARBA00022540"/>
    </source>
</evidence>
<dbReference type="Pfam" id="PF00009">
    <property type="entry name" value="GTP_EFTU"/>
    <property type="match status" value="1"/>
</dbReference>
<dbReference type="InterPro" id="IPR004161">
    <property type="entry name" value="EFTu-like_2"/>
</dbReference>
<sequence length="502" mass="54298">MASNPEAEHEQEHREEESGSESQVEDSKPKSALKKTRDVLPPAQRPELPVQPDPSTTDFSKLTPISPEIISHQATINIGTIGHVAHGKSSVVKAISGVQTVRFKNEQERNITIKLGYANAKIYQCDSADCPRPTCYKSYESQKEVDPPCEREGCGGTYRLKRHVSFVDCPGHDILMSTMLSGAAVMDAALLLIAGNETCPQPQTSEHLAAIEIMKLNHIIILANKMDLMQPESAAAHYESILKFIRGTVADNSPVIPISAQLKINIDAVNEQLMNIPVPVRNFTAKPQMIIIRSFDVNRPGAGIDELKGGIAGGSILTGVLRVGDEIEIRPGIKIKDSAGKIQCKPIFSRVVSLLAENNDLKFAVPGGLVGVGTTIDPTLCRADRLVGCVLGLRGNLPDIYTELEVNYFLLRRLLGVQTADGKQAKVAKLAKNEVLMVNIGAATTGAKVIAVKADAARLSLTSPACTEIGEKVALSRRIEKHWRLIGWANIVAGDVLEPLQD</sequence>
<accession>A0A9W4XZ79</accession>
<dbReference type="FunFam" id="2.40.30.10:FF:000011">
    <property type="entry name" value="Eukaryotic translation initiation factor 2 subunit gamma"/>
    <property type="match status" value="1"/>
</dbReference>
<dbReference type="OrthoDB" id="1045173at2759"/>
<dbReference type="EMBL" id="CAOQHR010000012">
    <property type="protein sequence ID" value="CAI6341602.1"/>
    <property type="molecule type" value="Genomic_DNA"/>
</dbReference>
<reference evidence="12" key="1">
    <citation type="submission" date="2023-01" db="EMBL/GenBank/DDBJ databases">
        <authorList>
            <person name="Van Ghelder C."/>
            <person name="Rancurel C."/>
        </authorList>
    </citation>
    <scope>NUCLEOTIDE SEQUENCE</scope>
    <source>
        <strain evidence="12">CNCM I-4278</strain>
    </source>
</reference>
<dbReference type="CDD" id="cd15490">
    <property type="entry name" value="eIF2_gamma_III"/>
    <property type="match status" value="1"/>
</dbReference>
<dbReference type="GO" id="GO:0005525">
    <property type="term" value="F:GTP binding"/>
    <property type="evidence" value="ECO:0007669"/>
    <property type="project" value="UniProtKB-KW"/>
</dbReference>
<dbReference type="InterPro" id="IPR044128">
    <property type="entry name" value="eIF2g_GTP-bd"/>
</dbReference>
<dbReference type="Pfam" id="PF09173">
    <property type="entry name" value="eIF2_C"/>
    <property type="match status" value="1"/>
</dbReference>
<gene>
    <name evidence="12" type="ORF">PDIGIT_LOCUS14802</name>
</gene>
<evidence type="ECO:0000256" key="10">
    <source>
        <dbReference type="SAM" id="MobiDB-lite"/>
    </source>
</evidence>
<feature type="region of interest" description="Disordered" evidence="10">
    <location>
        <begin position="1"/>
        <end position="62"/>
    </location>
</feature>
<dbReference type="SUPFAM" id="SSF50447">
    <property type="entry name" value="Translation proteins"/>
    <property type="match status" value="1"/>
</dbReference>
<dbReference type="GO" id="GO:0005850">
    <property type="term" value="C:eukaryotic translation initiation factor 2 complex"/>
    <property type="evidence" value="ECO:0007669"/>
    <property type="project" value="TreeGrafter"/>
</dbReference>
<keyword evidence="13" id="KW-1185">Reference proteome</keyword>
<dbReference type="InterPro" id="IPR027417">
    <property type="entry name" value="P-loop_NTPase"/>
</dbReference>
<comment type="catalytic activity">
    <reaction evidence="8">
        <text>GTP + H2O = GDP + phosphate + H(+)</text>
        <dbReference type="Rhea" id="RHEA:19669"/>
        <dbReference type="ChEBI" id="CHEBI:15377"/>
        <dbReference type="ChEBI" id="CHEBI:15378"/>
        <dbReference type="ChEBI" id="CHEBI:37565"/>
        <dbReference type="ChEBI" id="CHEBI:43474"/>
        <dbReference type="ChEBI" id="CHEBI:58189"/>
        <dbReference type="EC" id="3.6.5.3"/>
    </reaction>
</comment>
<dbReference type="PANTHER" id="PTHR42854:SF3">
    <property type="entry name" value="EUKARYOTIC TRANSLATION INITIATION FACTOR 2 SUBUNIT 3-RELATED"/>
    <property type="match status" value="1"/>
</dbReference>
<evidence type="ECO:0000256" key="9">
    <source>
        <dbReference type="ARBA" id="ARBA00074422"/>
    </source>
</evidence>
<dbReference type="InterPro" id="IPR050543">
    <property type="entry name" value="eIF2G"/>
</dbReference>
<dbReference type="AlphaFoldDB" id="A0A9W4XZ79"/>
<comment type="caution">
    <text evidence="12">The sequence shown here is derived from an EMBL/GenBank/DDBJ whole genome shotgun (WGS) entry which is preliminary data.</text>
</comment>
<dbReference type="SUPFAM" id="SSF52540">
    <property type="entry name" value="P-loop containing nucleoside triphosphate hydrolases"/>
    <property type="match status" value="1"/>
</dbReference>
<dbReference type="SUPFAM" id="SSF50465">
    <property type="entry name" value="EF-Tu/eEF-1alpha/eIF2-gamma C-terminal domain"/>
    <property type="match status" value="1"/>
</dbReference>
<dbReference type="Gene3D" id="3.40.50.300">
    <property type="entry name" value="P-loop containing nucleotide triphosphate hydrolases"/>
    <property type="match status" value="1"/>
</dbReference>
<evidence type="ECO:0000256" key="5">
    <source>
        <dbReference type="ARBA" id="ARBA00022801"/>
    </source>
</evidence>
<keyword evidence="6" id="KW-0648">Protein biosynthesis</keyword>
<dbReference type="GO" id="GO:0003924">
    <property type="term" value="F:GTPase activity"/>
    <property type="evidence" value="ECO:0007669"/>
    <property type="project" value="InterPro"/>
</dbReference>
<dbReference type="CDD" id="cd01888">
    <property type="entry name" value="eIF2_gamma"/>
    <property type="match status" value="1"/>
</dbReference>
<proteinExistence type="inferred from homology"/>
<dbReference type="PRINTS" id="PR00315">
    <property type="entry name" value="ELONGATNFCT"/>
</dbReference>
<dbReference type="InterPro" id="IPR044127">
    <property type="entry name" value="eIF2g_dom_2"/>
</dbReference>
<keyword evidence="3" id="KW-0396">Initiation factor</keyword>
<dbReference type="Gene3D" id="2.40.30.10">
    <property type="entry name" value="Translation factors"/>
    <property type="match status" value="2"/>
</dbReference>
<keyword evidence="7" id="KW-0342">GTP-binding</keyword>
<dbReference type="GO" id="GO:0005829">
    <property type="term" value="C:cytosol"/>
    <property type="evidence" value="ECO:0007669"/>
    <property type="project" value="TreeGrafter"/>
</dbReference>
<comment type="similarity">
    <text evidence="1">Belongs to the TRAFAC class translation factor GTPase superfamily. Classic translation factor GTPase family. EF-Tu/EF-1A subfamily.</text>
</comment>
<feature type="compositionally biased region" description="Basic and acidic residues" evidence="10">
    <location>
        <begin position="1"/>
        <end position="17"/>
    </location>
</feature>
<evidence type="ECO:0000256" key="1">
    <source>
        <dbReference type="ARBA" id="ARBA00007249"/>
    </source>
</evidence>
<keyword evidence="4" id="KW-0547">Nucleotide-binding</keyword>
<evidence type="ECO:0000256" key="4">
    <source>
        <dbReference type="ARBA" id="ARBA00022741"/>
    </source>
</evidence>
<dbReference type="InterPro" id="IPR000795">
    <property type="entry name" value="T_Tr_GTP-bd_dom"/>
</dbReference>
<dbReference type="GO" id="GO:0001731">
    <property type="term" value="P:formation of translation preinitiation complex"/>
    <property type="evidence" value="ECO:0007669"/>
    <property type="project" value="UniProtKB-ARBA"/>
</dbReference>
<dbReference type="CDD" id="cd03688">
    <property type="entry name" value="eIF2_gamma_II"/>
    <property type="match status" value="1"/>
</dbReference>